<evidence type="ECO:0000313" key="3">
    <source>
        <dbReference type="EMBL" id="QJD84570.1"/>
    </source>
</evidence>
<sequence>MRGNDRKPRFLSRMIALGLAACLMLPAGLAGAASQDSGPPAISYATEGVDEGGTFVLTGDRFTESTEIWLFRPAKDDAAQLKAAYGNPASPLPAIPPEGAVKTTVVGTPEEHLIAAGQIGYPNLSLSNAVVPTIVWAKNSAGWSSPYLLNRPELYFASASAALPGERIRVFGRNLETKFEVAGPDYDYPVALKNRVTGKVEWAQALMEETQEQANVKPYVLNVLLPAKLPAGTYDLAVHVLYGGAQGWSEPIALDVAASRGLTAKLAQESNIKLGTPQSGGPVNVRIDSVGGLKADGFSDDTDKIQKAIDQTAAKGGGIVLLPPGNLAISKTIRVKPNVVLAGSGKAATQLVVNPDRPLQGSFPIANMFASPTWVRGFAGDYGPYLKDRTPMVWLDDKTGLQDLSVLAGAGADIGVLVGNENPKTTVRDTFLRRTEIVNRHMLAFPPQEWWGAYMGGVLVVSSTDGFTLADSRVVGDQSLFMLSGDKPHKHARIANNEFETAVNNSSDNIFVNSIAESIIENNRIENGGRAITSQMGMWRNWISGNVISHTGGRANGSEMLMSEDGYVKPLFAGKIKSATTNSVTVGSALGLKDGEITTTAVEYYAFVTSGTGMGQYRKVVGNTADGKLDLDRKWTVVPDSGSRVDVIRAAVKNLFVNNWISDSRGNLQFSYGAGLDNVVAGNQINGSGSITVFGGIEDWTDSEHPFLAITAYNQIYANYLANSGGIFLKGNVGKGHSYGDEVLADTGGFFANTVRRNQIWAKTKSGDINQYYNTWFGVKEKGIPYEGAIDVKDAAFTVVDGNYAFDASIGVRVSGGKGTIIVNNRMDEVKDRIVEQNGAAGTVKQAPSWENPY</sequence>
<evidence type="ECO:0000256" key="1">
    <source>
        <dbReference type="SAM" id="SignalP"/>
    </source>
</evidence>
<accession>A0A7Z2VKM4</accession>
<feature type="signal peptide" evidence="1">
    <location>
        <begin position="1"/>
        <end position="32"/>
    </location>
</feature>
<organism evidence="3 4">
    <name type="scientific">Cohnella herbarum</name>
    <dbReference type="NCBI Taxonomy" id="2728023"/>
    <lineage>
        <taxon>Bacteria</taxon>
        <taxon>Bacillati</taxon>
        <taxon>Bacillota</taxon>
        <taxon>Bacilli</taxon>
        <taxon>Bacillales</taxon>
        <taxon>Paenibacillaceae</taxon>
        <taxon>Cohnella</taxon>
    </lineage>
</organism>
<feature type="chain" id="PRO_5031136834" description="Rhamnogalacturonase A/B/Epimerase-like pectate lyase domain-containing protein" evidence="1">
    <location>
        <begin position="33"/>
        <end position="854"/>
    </location>
</feature>
<evidence type="ECO:0000259" key="2">
    <source>
        <dbReference type="Pfam" id="PF12708"/>
    </source>
</evidence>
<feature type="domain" description="Rhamnogalacturonase A/B/Epimerase-like pectate lyase" evidence="2">
    <location>
        <begin position="292"/>
        <end position="354"/>
    </location>
</feature>
<keyword evidence="1" id="KW-0732">Signal</keyword>
<dbReference type="InterPro" id="IPR006626">
    <property type="entry name" value="PbH1"/>
</dbReference>
<dbReference type="Pfam" id="PF12708">
    <property type="entry name" value="Pect-lyase_RHGA_epim"/>
    <property type="match status" value="1"/>
</dbReference>
<evidence type="ECO:0000313" key="4">
    <source>
        <dbReference type="Proteomes" id="UP000502248"/>
    </source>
</evidence>
<dbReference type="Proteomes" id="UP000502248">
    <property type="component" value="Chromosome"/>
</dbReference>
<dbReference type="EMBL" id="CP051680">
    <property type="protein sequence ID" value="QJD84570.1"/>
    <property type="molecule type" value="Genomic_DNA"/>
</dbReference>
<dbReference type="InterPro" id="IPR024535">
    <property type="entry name" value="RHGA/B-epi-like_pectate_lyase"/>
</dbReference>
<reference evidence="3 4" key="1">
    <citation type="submission" date="2020-04" db="EMBL/GenBank/DDBJ databases">
        <title>Genome sequencing of novel species.</title>
        <authorList>
            <person name="Heo J."/>
            <person name="Kim S.-J."/>
            <person name="Kim J.-S."/>
            <person name="Hong S.-B."/>
            <person name="Kwon S.-W."/>
        </authorList>
    </citation>
    <scope>NUCLEOTIDE SEQUENCE [LARGE SCALE GENOMIC DNA]</scope>
    <source>
        <strain evidence="3 4">MFER-1</strain>
    </source>
</reference>
<dbReference type="RefSeq" id="WP_169280851.1">
    <property type="nucleotide sequence ID" value="NZ_CP051680.1"/>
</dbReference>
<dbReference type="KEGG" id="cheb:HH215_16220"/>
<keyword evidence="4" id="KW-1185">Reference proteome</keyword>
<name>A0A7Z2VKM4_9BACL</name>
<dbReference type="InterPro" id="IPR011050">
    <property type="entry name" value="Pectin_lyase_fold/virulence"/>
</dbReference>
<protein>
    <recommendedName>
        <fullName evidence="2">Rhamnogalacturonase A/B/Epimerase-like pectate lyase domain-containing protein</fullName>
    </recommendedName>
</protein>
<dbReference type="Gene3D" id="2.160.20.10">
    <property type="entry name" value="Single-stranded right-handed beta-helix, Pectin lyase-like"/>
    <property type="match status" value="1"/>
</dbReference>
<dbReference type="AlphaFoldDB" id="A0A7Z2VKM4"/>
<proteinExistence type="predicted"/>
<dbReference type="InterPro" id="IPR012334">
    <property type="entry name" value="Pectin_lyas_fold"/>
</dbReference>
<dbReference type="SMART" id="SM00710">
    <property type="entry name" value="PbH1"/>
    <property type="match status" value="7"/>
</dbReference>
<gene>
    <name evidence="3" type="ORF">HH215_16220</name>
</gene>
<dbReference type="SUPFAM" id="SSF51126">
    <property type="entry name" value="Pectin lyase-like"/>
    <property type="match status" value="1"/>
</dbReference>